<evidence type="ECO:0000313" key="1">
    <source>
        <dbReference type="EMBL" id="MBB5345230.1"/>
    </source>
</evidence>
<dbReference type="Proteomes" id="UP000569092">
    <property type="component" value="Unassembled WGS sequence"/>
</dbReference>
<evidence type="ECO:0000313" key="2">
    <source>
        <dbReference type="Proteomes" id="UP000569092"/>
    </source>
</evidence>
<organism evidence="1 2">
    <name type="scientific">Tunturiibacter lichenicola</name>
    <dbReference type="NCBI Taxonomy" id="2051959"/>
    <lineage>
        <taxon>Bacteria</taxon>
        <taxon>Pseudomonadati</taxon>
        <taxon>Acidobacteriota</taxon>
        <taxon>Terriglobia</taxon>
        <taxon>Terriglobales</taxon>
        <taxon>Acidobacteriaceae</taxon>
        <taxon>Tunturiibacter</taxon>
    </lineage>
</organism>
<sequence>MYETVAVLAHVAVYLVHGGKLRTLSLRDIEDVGITESNQNGFVLVGRVFLGFLLCLAANADDGSKNANTLLSLPHFAAKLVPCVQTRNARCVRPLSCDFEDIAKAVIVKAAHGVEVRRKRVAVT</sequence>
<gene>
    <name evidence="1" type="ORF">HDF10_003221</name>
</gene>
<proteinExistence type="predicted"/>
<name>A0A7W8N6P9_9BACT</name>
<accession>A0A7W8N6P9</accession>
<protein>
    <submittedName>
        <fullName evidence="1">Uncharacterized protein</fullName>
    </submittedName>
</protein>
<dbReference type="AlphaFoldDB" id="A0A7W8N6P9"/>
<dbReference type="EMBL" id="JACHDZ010000005">
    <property type="protein sequence ID" value="MBB5345230.1"/>
    <property type="molecule type" value="Genomic_DNA"/>
</dbReference>
<comment type="caution">
    <text evidence="1">The sequence shown here is derived from an EMBL/GenBank/DDBJ whole genome shotgun (WGS) entry which is preliminary data.</text>
</comment>
<reference evidence="1 2" key="1">
    <citation type="submission" date="2020-08" db="EMBL/GenBank/DDBJ databases">
        <title>Genomic Encyclopedia of Type Strains, Phase IV (KMG-V): Genome sequencing to study the core and pangenomes of soil and plant-associated prokaryotes.</title>
        <authorList>
            <person name="Whitman W."/>
        </authorList>
    </citation>
    <scope>NUCLEOTIDE SEQUENCE [LARGE SCALE GENOMIC DNA]</scope>
    <source>
        <strain evidence="1 2">M8US30</strain>
    </source>
</reference>